<proteinExistence type="predicted"/>
<organism evidence="1 2">
    <name type="scientific">Dermacentor silvarum</name>
    <name type="common">Tick</name>
    <dbReference type="NCBI Taxonomy" id="543639"/>
    <lineage>
        <taxon>Eukaryota</taxon>
        <taxon>Metazoa</taxon>
        <taxon>Ecdysozoa</taxon>
        <taxon>Arthropoda</taxon>
        <taxon>Chelicerata</taxon>
        <taxon>Arachnida</taxon>
        <taxon>Acari</taxon>
        <taxon>Parasitiformes</taxon>
        <taxon>Ixodida</taxon>
        <taxon>Ixodoidea</taxon>
        <taxon>Ixodidae</taxon>
        <taxon>Rhipicephalinae</taxon>
        <taxon>Dermacentor</taxon>
    </lineage>
</organism>
<sequence length="99" mass="11461">MKLLSRDETVNRILFTDEKIFIIEPAWNSRNHQKLLPNGSSRTIGVEKKHSPRSIMVWGRISGLVKTKLVFVPKRVELNADIYHEMMLEDSVILCAQEN</sequence>
<accession>A0ACB8DYQ9</accession>
<gene>
    <name evidence="1" type="ORF">HPB49_010365</name>
</gene>
<comment type="caution">
    <text evidence="1">The sequence shown here is derived from an EMBL/GenBank/DDBJ whole genome shotgun (WGS) entry which is preliminary data.</text>
</comment>
<reference evidence="1" key="1">
    <citation type="submission" date="2020-05" db="EMBL/GenBank/DDBJ databases">
        <title>Large-scale comparative analyses of tick genomes elucidate their genetic diversity and vector capacities.</title>
        <authorList>
            <person name="Jia N."/>
            <person name="Wang J."/>
            <person name="Shi W."/>
            <person name="Du L."/>
            <person name="Sun Y."/>
            <person name="Zhan W."/>
            <person name="Jiang J."/>
            <person name="Wang Q."/>
            <person name="Zhang B."/>
            <person name="Ji P."/>
            <person name="Sakyi L.B."/>
            <person name="Cui X."/>
            <person name="Yuan T."/>
            <person name="Jiang B."/>
            <person name="Yang W."/>
            <person name="Lam T.T.-Y."/>
            <person name="Chang Q."/>
            <person name="Ding S."/>
            <person name="Wang X."/>
            <person name="Zhu J."/>
            <person name="Ruan X."/>
            <person name="Zhao L."/>
            <person name="Wei J."/>
            <person name="Que T."/>
            <person name="Du C."/>
            <person name="Cheng J."/>
            <person name="Dai P."/>
            <person name="Han X."/>
            <person name="Huang E."/>
            <person name="Gao Y."/>
            <person name="Liu J."/>
            <person name="Shao H."/>
            <person name="Ye R."/>
            <person name="Li L."/>
            <person name="Wei W."/>
            <person name="Wang X."/>
            <person name="Wang C."/>
            <person name="Yang T."/>
            <person name="Huo Q."/>
            <person name="Li W."/>
            <person name="Guo W."/>
            <person name="Chen H."/>
            <person name="Zhou L."/>
            <person name="Ni X."/>
            <person name="Tian J."/>
            <person name="Zhou Y."/>
            <person name="Sheng Y."/>
            <person name="Liu T."/>
            <person name="Pan Y."/>
            <person name="Xia L."/>
            <person name="Li J."/>
            <person name="Zhao F."/>
            <person name="Cao W."/>
        </authorList>
    </citation>
    <scope>NUCLEOTIDE SEQUENCE</scope>
    <source>
        <strain evidence="1">Dsil-2018</strain>
    </source>
</reference>
<protein>
    <submittedName>
        <fullName evidence="1">Uncharacterized protein</fullName>
    </submittedName>
</protein>
<dbReference type="Proteomes" id="UP000821865">
    <property type="component" value="Chromosome 1"/>
</dbReference>
<keyword evidence="2" id="KW-1185">Reference proteome</keyword>
<evidence type="ECO:0000313" key="2">
    <source>
        <dbReference type="Proteomes" id="UP000821865"/>
    </source>
</evidence>
<dbReference type="EMBL" id="CM023470">
    <property type="protein sequence ID" value="KAH7979667.1"/>
    <property type="molecule type" value="Genomic_DNA"/>
</dbReference>
<name>A0ACB8DYQ9_DERSI</name>
<evidence type="ECO:0000313" key="1">
    <source>
        <dbReference type="EMBL" id="KAH7979667.1"/>
    </source>
</evidence>